<evidence type="ECO:0000313" key="2">
    <source>
        <dbReference type="EMBL" id="KAH9526238.1"/>
    </source>
</evidence>
<reference evidence="2" key="2">
    <citation type="journal article" date="2022" name="Res Sq">
        <title>Comparative Genomics Reveals Insights into the Divergent Evolution of Astigmatic Mites and Household Pest Adaptations.</title>
        <authorList>
            <person name="Xiong Q."/>
            <person name="Wan A.T.-Y."/>
            <person name="Liu X.-Y."/>
            <person name="Fung C.S.-H."/>
            <person name="Xiao X."/>
            <person name="Malainual N."/>
            <person name="Hou J."/>
            <person name="Wang L."/>
            <person name="Wang M."/>
            <person name="Yang K."/>
            <person name="Cui Y."/>
            <person name="Leung E."/>
            <person name="Nong W."/>
            <person name="Shin S.-K."/>
            <person name="Au S."/>
            <person name="Jeong K.Y."/>
            <person name="Chew F.T."/>
            <person name="Hui J."/>
            <person name="Leung T.F."/>
            <person name="Tungtrongchitr A."/>
            <person name="Zhong N."/>
            <person name="Liu Z."/>
            <person name="Tsui S."/>
        </authorList>
    </citation>
    <scope>NUCLEOTIDE SEQUENCE</scope>
    <source>
        <strain evidence="2">Derf</strain>
        <tissue evidence="2">Whole organism</tissue>
    </source>
</reference>
<keyword evidence="3" id="KW-1185">Reference proteome</keyword>
<protein>
    <submittedName>
        <fullName evidence="2">Uncharacterized protein</fullName>
    </submittedName>
</protein>
<dbReference type="Proteomes" id="UP000790347">
    <property type="component" value="Unassembled WGS sequence"/>
</dbReference>
<gene>
    <name evidence="2" type="ORF">DERF_000339</name>
</gene>
<feature type="transmembrane region" description="Helical" evidence="1">
    <location>
        <begin position="24"/>
        <end position="42"/>
    </location>
</feature>
<sequence>MVVINVTKTGQMSKANSIKIDNHLALRWLVWLAIKLSPYIYIQFIRKKKEYSHVHSTLD</sequence>
<keyword evidence="1" id="KW-0812">Transmembrane</keyword>
<dbReference type="EMBL" id="ASGP02000001">
    <property type="protein sequence ID" value="KAH9526238.1"/>
    <property type="molecule type" value="Genomic_DNA"/>
</dbReference>
<dbReference type="AlphaFoldDB" id="A0A922L8J8"/>
<organism evidence="2 3">
    <name type="scientific">Dermatophagoides farinae</name>
    <name type="common">American house dust mite</name>
    <dbReference type="NCBI Taxonomy" id="6954"/>
    <lineage>
        <taxon>Eukaryota</taxon>
        <taxon>Metazoa</taxon>
        <taxon>Ecdysozoa</taxon>
        <taxon>Arthropoda</taxon>
        <taxon>Chelicerata</taxon>
        <taxon>Arachnida</taxon>
        <taxon>Acari</taxon>
        <taxon>Acariformes</taxon>
        <taxon>Sarcoptiformes</taxon>
        <taxon>Astigmata</taxon>
        <taxon>Psoroptidia</taxon>
        <taxon>Analgoidea</taxon>
        <taxon>Pyroglyphidae</taxon>
        <taxon>Dermatophagoidinae</taxon>
        <taxon>Dermatophagoides</taxon>
    </lineage>
</organism>
<accession>A0A922L8J8</accession>
<keyword evidence="1" id="KW-1133">Transmembrane helix</keyword>
<reference evidence="2" key="1">
    <citation type="submission" date="2013-05" db="EMBL/GenBank/DDBJ databases">
        <authorList>
            <person name="Yim A.K.Y."/>
            <person name="Chan T.F."/>
            <person name="Ji K.M."/>
            <person name="Liu X.Y."/>
            <person name="Zhou J.W."/>
            <person name="Li R.Q."/>
            <person name="Yang K.Y."/>
            <person name="Li J."/>
            <person name="Li M."/>
            <person name="Law P.T.W."/>
            <person name="Wu Y.L."/>
            <person name="Cai Z.L."/>
            <person name="Qin H."/>
            <person name="Bao Y."/>
            <person name="Leung R.K.K."/>
            <person name="Ng P.K.S."/>
            <person name="Zou J."/>
            <person name="Zhong X.J."/>
            <person name="Ran P.X."/>
            <person name="Zhong N.S."/>
            <person name="Liu Z.G."/>
            <person name="Tsui S.K.W."/>
        </authorList>
    </citation>
    <scope>NUCLEOTIDE SEQUENCE</scope>
    <source>
        <strain evidence="2">Derf</strain>
        <tissue evidence="2">Whole organism</tissue>
    </source>
</reference>
<name>A0A922L8J8_DERFA</name>
<evidence type="ECO:0000256" key="1">
    <source>
        <dbReference type="SAM" id="Phobius"/>
    </source>
</evidence>
<proteinExistence type="predicted"/>
<evidence type="ECO:0000313" key="3">
    <source>
        <dbReference type="Proteomes" id="UP000790347"/>
    </source>
</evidence>
<keyword evidence="1" id="KW-0472">Membrane</keyword>
<comment type="caution">
    <text evidence="2">The sequence shown here is derived from an EMBL/GenBank/DDBJ whole genome shotgun (WGS) entry which is preliminary data.</text>
</comment>